<keyword evidence="2" id="KW-1185">Reference proteome</keyword>
<organism evidence="1 2">
    <name type="scientific">Araneus ventricosus</name>
    <name type="common">Orbweaver spider</name>
    <name type="synonym">Epeira ventricosa</name>
    <dbReference type="NCBI Taxonomy" id="182803"/>
    <lineage>
        <taxon>Eukaryota</taxon>
        <taxon>Metazoa</taxon>
        <taxon>Ecdysozoa</taxon>
        <taxon>Arthropoda</taxon>
        <taxon>Chelicerata</taxon>
        <taxon>Arachnida</taxon>
        <taxon>Araneae</taxon>
        <taxon>Araneomorphae</taxon>
        <taxon>Entelegynae</taxon>
        <taxon>Araneoidea</taxon>
        <taxon>Araneidae</taxon>
        <taxon>Araneus</taxon>
    </lineage>
</organism>
<evidence type="ECO:0000313" key="2">
    <source>
        <dbReference type="Proteomes" id="UP000499080"/>
    </source>
</evidence>
<dbReference type="EMBL" id="BGPR01113335">
    <property type="protein sequence ID" value="GBM97734.1"/>
    <property type="molecule type" value="Genomic_DNA"/>
</dbReference>
<sequence>MNGLSLEKITERAMLSALKVFEPIGYTTPVMLCPKLLPPPVDYASPQWPSGRASASKPDSTEDRRAWGLLQAKSYVRSQTSARWYGEGVPYKGCQLRCRPRHLTAVQNDEIGPLVLLQNGTLM</sequence>
<name>A0A4Y2K690_ARAVE</name>
<dbReference type="AlphaFoldDB" id="A0A4Y2K690"/>
<proteinExistence type="predicted"/>
<gene>
    <name evidence="1" type="ORF">AVEN_265433_1</name>
</gene>
<comment type="caution">
    <text evidence="1">The sequence shown here is derived from an EMBL/GenBank/DDBJ whole genome shotgun (WGS) entry which is preliminary data.</text>
</comment>
<dbReference type="Proteomes" id="UP000499080">
    <property type="component" value="Unassembled WGS sequence"/>
</dbReference>
<protein>
    <submittedName>
        <fullName evidence="1">Uncharacterized protein</fullName>
    </submittedName>
</protein>
<reference evidence="1 2" key="1">
    <citation type="journal article" date="2019" name="Sci. Rep.">
        <title>Orb-weaving spider Araneus ventricosus genome elucidates the spidroin gene catalogue.</title>
        <authorList>
            <person name="Kono N."/>
            <person name="Nakamura H."/>
            <person name="Ohtoshi R."/>
            <person name="Moran D.A.P."/>
            <person name="Shinohara A."/>
            <person name="Yoshida Y."/>
            <person name="Fujiwara M."/>
            <person name="Mori M."/>
            <person name="Tomita M."/>
            <person name="Arakawa K."/>
        </authorList>
    </citation>
    <scope>NUCLEOTIDE SEQUENCE [LARGE SCALE GENOMIC DNA]</scope>
</reference>
<accession>A0A4Y2K690</accession>
<evidence type="ECO:0000313" key="1">
    <source>
        <dbReference type="EMBL" id="GBM97734.1"/>
    </source>
</evidence>